<dbReference type="Proteomes" id="UP000324222">
    <property type="component" value="Unassembled WGS sequence"/>
</dbReference>
<evidence type="ECO:0000313" key="3">
    <source>
        <dbReference type="Proteomes" id="UP000324222"/>
    </source>
</evidence>
<organism evidence="2 3">
    <name type="scientific">Portunus trituberculatus</name>
    <name type="common">Swimming crab</name>
    <name type="synonym">Neptunus trituberculatus</name>
    <dbReference type="NCBI Taxonomy" id="210409"/>
    <lineage>
        <taxon>Eukaryota</taxon>
        <taxon>Metazoa</taxon>
        <taxon>Ecdysozoa</taxon>
        <taxon>Arthropoda</taxon>
        <taxon>Crustacea</taxon>
        <taxon>Multicrustacea</taxon>
        <taxon>Malacostraca</taxon>
        <taxon>Eumalacostraca</taxon>
        <taxon>Eucarida</taxon>
        <taxon>Decapoda</taxon>
        <taxon>Pleocyemata</taxon>
        <taxon>Brachyura</taxon>
        <taxon>Eubrachyura</taxon>
        <taxon>Portunoidea</taxon>
        <taxon>Portunidae</taxon>
        <taxon>Portuninae</taxon>
        <taxon>Portunus</taxon>
    </lineage>
</organism>
<dbReference type="AlphaFoldDB" id="A0A5B7GUL5"/>
<feature type="compositionally biased region" description="Basic residues" evidence="1">
    <location>
        <begin position="54"/>
        <end position="71"/>
    </location>
</feature>
<feature type="region of interest" description="Disordered" evidence="1">
    <location>
        <begin position="20"/>
        <end position="126"/>
    </location>
</feature>
<sequence length="126" mass="13527">MLEGAESFEGWRMRNLIPHAISLTTSPRGLSDTAPPPRSRRQPPTTPSGLPTPARRHTAARHIQGGKRAARGRLEGCKTSGIGRRRDEVQRNTAEMSGSGQDQGLGRGPVFPCVLRGGRSEGPRPG</sequence>
<comment type="caution">
    <text evidence="2">The sequence shown here is derived from an EMBL/GenBank/DDBJ whole genome shotgun (WGS) entry which is preliminary data.</text>
</comment>
<name>A0A5B7GUL5_PORTR</name>
<gene>
    <name evidence="2" type="ORF">E2C01_057842</name>
</gene>
<keyword evidence="3" id="KW-1185">Reference proteome</keyword>
<protein>
    <submittedName>
        <fullName evidence="2">Uncharacterized protein</fullName>
    </submittedName>
</protein>
<feature type="compositionally biased region" description="Polar residues" evidence="1">
    <location>
        <begin position="91"/>
        <end position="100"/>
    </location>
</feature>
<dbReference type="EMBL" id="VSRR010021207">
    <property type="protein sequence ID" value="MPC63740.1"/>
    <property type="molecule type" value="Genomic_DNA"/>
</dbReference>
<proteinExistence type="predicted"/>
<evidence type="ECO:0000256" key="1">
    <source>
        <dbReference type="SAM" id="MobiDB-lite"/>
    </source>
</evidence>
<reference evidence="2 3" key="1">
    <citation type="submission" date="2019-05" db="EMBL/GenBank/DDBJ databases">
        <title>Another draft genome of Portunus trituberculatus and its Hox gene families provides insights of decapod evolution.</title>
        <authorList>
            <person name="Jeong J.-H."/>
            <person name="Song I."/>
            <person name="Kim S."/>
            <person name="Choi T."/>
            <person name="Kim D."/>
            <person name="Ryu S."/>
            <person name="Kim W."/>
        </authorList>
    </citation>
    <scope>NUCLEOTIDE SEQUENCE [LARGE SCALE GENOMIC DNA]</scope>
    <source>
        <tissue evidence="2">Muscle</tissue>
    </source>
</reference>
<accession>A0A5B7GUL5</accession>
<evidence type="ECO:0000313" key="2">
    <source>
        <dbReference type="EMBL" id="MPC63740.1"/>
    </source>
</evidence>